<dbReference type="SUPFAM" id="SSF57701">
    <property type="entry name" value="Zn2/Cys6 DNA-binding domain"/>
    <property type="match status" value="1"/>
</dbReference>
<dbReference type="InterPro" id="IPR036864">
    <property type="entry name" value="Zn2-C6_fun-type_DNA-bd_sf"/>
</dbReference>
<evidence type="ECO:0000313" key="8">
    <source>
        <dbReference type="Proteomes" id="UP000177622"/>
    </source>
</evidence>
<evidence type="ECO:0000259" key="6">
    <source>
        <dbReference type="PROSITE" id="PS50048"/>
    </source>
</evidence>
<dbReference type="SMART" id="SM00066">
    <property type="entry name" value="GAL4"/>
    <property type="match status" value="1"/>
</dbReference>
<name>A0A1F5LIT3_PENAI</name>
<dbReference type="InterPro" id="IPR021858">
    <property type="entry name" value="Fun_TF"/>
</dbReference>
<dbReference type="RefSeq" id="XP_022488271.1">
    <property type="nucleotide sequence ID" value="XM_022632036.1"/>
</dbReference>
<dbReference type="GO" id="GO:0008270">
    <property type="term" value="F:zinc ion binding"/>
    <property type="evidence" value="ECO:0007669"/>
    <property type="project" value="InterPro"/>
</dbReference>
<accession>A0A1F5LIT3</accession>
<dbReference type="GO" id="GO:0003677">
    <property type="term" value="F:DNA binding"/>
    <property type="evidence" value="ECO:0007669"/>
    <property type="project" value="UniProtKB-KW"/>
</dbReference>
<evidence type="ECO:0000256" key="1">
    <source>
        <dbReference type="ARBA" id="ARBA00023015"/>
    </source>
</evidence>
<evidence type="ECO:0000256" key="2">
    <source>
        <dbReference type="ARBA" id="ARBA00023125"/>
    </source>
</evidence>
<dbReference type="STRING" id="1835702.A0A1F5LIT3"/>
<sequence length="690" mass="76842">MAGGPWAHTPPISSAETPTNVTLAAPNAPRARVGPHPKPADLGRPARKSGSPKSRRVVGSRAETFPNSHPQAHRHAPMVGETRRFASDLRVRRAANRQSRSCKVCRLRKVKCDRVKPCHACCAHGYPSKCVYEDVPDEDARPISQAEEIRNLRAEIRELRGRIDASHDGSRSRNLQQLEQLEGLFDSIRSAPLDLVEELVRELRTAHGGLNKDLVPVGPWEGREAYESYEQPSRPSSTLPVRKRLLLNSANEVFNTFEDDNDDDREFEREMSIGSGSDSSGGASVTSMQRPVLDVFVERFVDAFSPEVDMKSGRAGALRAAAGIRMFSPLISDAFEAVSVAFFGRSVQNKQIEASGFRLYPRVLRGLQDALVDPEKSKAESTLVTVILLLAFESVERTTDSGVSAHVRGAVRLIEHRGPENHMYGVEHLMFTELRPYWIGGALAARQPSFLAQEEWKTIPWAAGTTTKDILHHLLDLAAHIPGLLAQSDSFKAAQARSVLGAHEIAVKQTSLWNGIGELTIKFYQWYEDWVKVYPDGPPQEVKQTGADDFPIFQRRDLRTGATYTPTRYTYPNLLLAQTMCLYYSFRLILSSVDTRPQDRVTPLEQYELGCGIARTLEFYITTAPGNMINRLAFPTRVAWEAFPDGGPERKFMVELLHLVERRHALGLWGSAMPELSTQQDSPMNSAASP</sequence>
<evidence type="ECO:0000256" key="5">
    <source>
        <dbReference type="SAM" id="MobiDB-lite"/>
    </source>
</evidence>
<evidence type="ECO:0000256" key="3">
    <source>
        <dbReference type="ARBA" id="ARBA00023163"/>
    </source>
</evidence>
<dbReference type="PROSITE" id="PS50048">
    <property type="entry name" value="ZN2_CY6_FUNGAL_2"/>
    <property type="match status" value="1"/>
</dbReference>
<dbReference type="Proteomes" id="UP000177622">
    <property type="component" value="Unassembled WGS sequence"/>
</dbReference>
<keyword evidence="3" id="KW-0804">Transcription</keyword>
<comment type="caution">
    <text evidence="7">The sequence shown here is derived from an EMBL/GenBank/DDBJ whole genome shotgun (WGS) entry which is preliminary data.</text>
</comment>
<evidence type="ECO:0000256" key="4">
    <source>
        <dbReference type="ARBA" id="ARBA00023242"/>
    </source>
</evidence>
<keyword evidence="8" id="KW-1185">Reference proteome</keyword>
<keyword evidence="1" id="KW-0805">Transcription regulation</keyword>
<dbReference type="PANTHER" id="PTHR38111:SF2">
    <property type="entry name" value="FINGER DOMAIN PROTEIN, PUTATIVE (AFU_ORTHOLOGUE AFUA_1G01560)-RELATED"/>
    <property type="match status" value="1"/>
</dbReference>
<dbReference type="InterPro" id="IPR001138">
    <property type="entry name" value="Zn2Cys6_DnaBD"/>
</dbReference>
<dbReference type="CDD" id="cd00067">
    <property type="entry name" value="GAL4"/>
    <property type="match status" value="1"/>
</dbReference>
<dbReference type="PROSITE" id="PS00463">
    <property type="entry name" value="ZN2_CY6_FUNGAL_1"/>
    <property type="match status" value="1"/>
</dbReference>
<feature type="compositionally biased region" description="Polar residues" evidence="5">
    <location>
        <begin position="11"/>
        <end position="22"/>
    </location>
</feature>
<feature type="domain" description="Zn(2)-C6 fungal-type" evidence="6">
    <location>
        <begin position="101"/>
        <end position="132"/>
    </location>
</feature>
<feature type="region of interest" description="Disordered" evidence="5">
    <location>
        <begin position="1"/>
        <end position="81"/>
    </location>
</feature>
<proteinExistence type="predicted"/>
<dbReference type="AlphaFoldDB" id="A0A1F5LIT3"/>
<dbReference type="InterPro" id="IPR053178">
    <property type="entry name" value="Osmoadaptation_assoc"/>
</dbReference>
<evidence type="ECO:0000313" key="7">
    <source>
        <dbReference type="EMBL" id="OGE52831.1"/>
    </source>
</evidence>
<dbReference type="Pfam" id="PF00172">
    <property type="entry name" value="Zn_clus"/>
    <property type="match status" value="1"/>
</dbReference>
<gene>
    <name evidence="7" type="ORF">PENARI_c009G10925</name>
</gene>
<dbReference type="Pfam" id="PF11951">
    <property type="entry name" value="Fungal_trans_2"/>
    <property type="match status" value="1"/>
</dbReference>
<organism evidence="7 8">
    <name type="scientific">Penicillium arizonense</name>
    <dbReference type="NCBI Taxonomy" id="1835702"/>
    <lineage>
        <taxon>Eukaryota</taxon>
        <taxon>Fungi</taxon>
        <taxon>Dikarya</taxon>
        <taxon>Ascomycota</taxon>
        <taxon>Pezizomycotina</taxon>
        <taxon>Eurotiomycetes</taxon>
        <taxon>Eurotiomycetidae</taxon>
        <taxon>Eurotiales</taxon>
        <taxon>Aspergillaceae</taxon>
        <taxon>Penicillium</taxon>
    </lineage>
</organism>
<dbReference type="PANTHER" id="PTHR38111">
    <property type="entry name" value="ZN(2)-C6 FUNGAL-TYPE DOMAIN-CONTAINING PROTEIN-RELATED"/>
    <property type="match status" value="1"/>
</dbReference>
<reference evidence="7 8" key="1">
    <citation type="journal article" date="2016" name="Sci. Rep.">
        <title>Penicillium arizonense, a new, genome sequenced fungal species, reveals a high chemical diversity in secreted metabolites.</title>
        <authorList>
            <person name="Grijseels S."/>
            <person name="Nielsen J.C."/>
            <person name="Randelovic M."/>
            <person name="Nielsen J."/>
            <person name="Nielsen K.F."/>
            <person name="Workman M."/>
            <person name="Frisvad J.C."/>
        </authorList>
    </citation>
    <scope>NUCLEOTIDE SEQUENCE [LARGE SCALE GENOMIC DNA]</scope>
    <source>
        <strain evidence="7 8">CBS 141311</strain>
    </source>
</reference>
<dbReference type="GO" id="GO:0000981">
    <property type="term" value="F:DNA-binding transcription factor activity, RNA polymerase II-specific"/>
    <property type="evidence" value="ECO:0007669"/>
    <property type="project" value="InterPro"/>
</dbReference>
<dbReference type="OrthoDB" id="5344325at2759"/>
<dbReference type="Gene3D" id="4.10.240.10">
    <property type="entry name" value="Zn(2)-C6 fungal-type DNA-binding domain"/>
    <property type="match status" value="1"/>
</dbReference>
<protein>
    <recommendedName>
        <fullName evidence="6">Zn(2)-C6 fungal-type domain-containing protein</fullName>
    </recommendedName>
</protein>
<dbReference type="EMBL" id="LXJU01000009">
    <property type="protein sequence ID" value="OGE52831.1"/>
    <property type="molecule type" value="Genomic_DNA"/>
</dbReference>
<dbReference type="GeneID" id="34576770"/>
<keyword evidence="2" id="KW-0238">DNA-binding</keyword>
<keyword evidence="4" id="KW-0539">Nucleus</keyword>